<name>A0A2T0X7I9_9RHOB</name>
<dbReference type="InterPro" id="IPR050226">
    <property type="entry name" value="NagZ_Beta-hexosaminidase"/>
</dbReference>
<evidence type="ECO:0000256" key="2">
    <source>
        <dbReference type="ARBA" id="ARBA00005336"/>
    </source>
</evidence>
<evidence type="ECO:0000256" key="1">
    <source>
        <dbReference type="ARBA" id="ARBA00001231"/>
    </source>
</evidence>
<evidence type="ECO:0000256" key="5">
    <source>
        <dbReference type="ARBA" id="ARBA00023295"/>
    </source>
</evidence>
<dbReference type="GO" id="GO:0005975">
    <property type="term" value="P:carbohydrate metabolic process"/>
    <property type="evidence" value="ECO:0007669"/>
    <property type="project" value="InterPro"/>
</dbReference>
<comment type="catalytic activity">
    <reaction evidence="1">
        <text>Hydrolysis of terminal non-reducing N-acetyl-D-hexosamine residues in N-acetyl-beta-D-hexosaminides.</text>
        <dbReference type="EC" id="3.2.1.52"/>
    </reaction>
</comment>
<evidence type="ECO:0000256" key="3">
    <source>
        <dbReference type="ARBA" id="ARBA00012663"/>
    </source>
</evidence>
<keyword evidence="4" id="KW-0378">Hydrolase</keyword>
<dbReference type="GO" id="GO:0009254">
    <property type="term" value="P:peptidoglycan turnover"/>
    <property type="evidence" value="ECO:0007669"/>
    <property type="project" value="TreeGrafter"/>
</dbReference>
<dbReference type="Pfam" id="PF00933">
    <property type="entry name" value="Glyco_hydro_3"/>
    <property type="match status" value="1"/>
</dbReference>
<reference evidence="7 8" key="1">
    <citation type="submission" date="2018-03" db="EMBL/GenBank/DDBJ databases">
        <title>Genomic Encyclopedia of Archaeal and Bacterial Type Strains, Phase II (KMG-II): from individual species to whole genera.</title>
        <authorList>
            <person name="Goeker M."/>
        </authorList>
    </citation>
    <scope>NUCLEOTIDE SEQUENCE [LARGE SCALE GENOMIC DNA]</scope>
    <source>
        <strain evidence="7 8">DSM 29318</strain>
    </source>
</reference>
<sequence>MPGAYAFGCAGTTITPGERAFFREADPWGFILFARNVQTKDQLRALTGDLREAVGRHVPILIDQEGGRVQRMGPPVWRRYLPALDAIRAAGERPERAMWIRQRLISQELHEVGIDVNCVPCLDLLYPRTHPILANRLYGSTVEEVVRIARAVVAGGKAGGVLPVVKHLPGYGRMRVDPHLGLPRLSAPVEELSDTDFAPFREFADEAMGMTAHVLIPQIDETTPVTLSREGIDFLRAEMGWDALLMTDDISMEALQGTAAERGERAVAAGCDVVLHCNGEMAEMEGIAARCGMLSNGALRRAAAVPPAPAPQESDIPALIAEYEEIVGRVP</sequence>
<dbReference type="Gene3D" id="3.20.20.300">
    <property type="entry name" value="Glycoside hydrolase, family 3, N-terminal domain"/>
    <property type="match status" value="1"/>
</dbReference>
<feature type="domain" description="Glycoside hydrolase family 3 N-terminal" evidence="6">
    <location>
        <begin position="29"/>
        <end position="298"/>
    </location>
</feature>
<dbReference type="Proteomes" id="UP000238801">
    <property type="component" value="Unassembled WGS sequence"/>
</dbReference>
<dbReference type="SUPFAM" id="SSF51445">
    <property type="entry name" value="(Trans)glycosidases"/>
    <property type="match status" value="1"/>
</dbReference>
<proteinExistence type="inferred from homology"/>
<evidence type="ECO:0000256" key="4">
    <source>
        <dbReference type="ARBA" id="ARBA00022801"/>
    </source>
</evidence>
<dbReference type="PANTHER" id="PTHR30480">
    <property type="entry name" value="BETA-HEXOSAMINIDASE-RELATED"/>
    <property type="match status" value="1"/>
</dbReference>
<accession>A0A2T0X7I9</accession>
<keyword evidence="5" id="KW-0326">Glycosidase</keyword>
<organism evidence="7 8">
    <name type="scientific">Hasllibacter halocynthiae</name>
    <dbReference type="NCBI Taxonomy" id="595589"/>
    <lineage>
        <taxon>Bacteria</taxon>
        <taxon>Pseudomonadati</taxon>
        <taxon>Pseudomonadota</taxon>
        <taxon>Alphaproteobacteria</taxon>
        <taxon>Rhodobacterales</taxon>
        <taxon>Roseobacteraceae</taxon>
        <taxon>Hasllibacter</taxon>
    </lineage>
</organism>
<dbReference type="InterPro" id="IPR001764">
    <property type="entry name" value="Glyco_hydro_3_N"/>
</dbReference>
<evidence type="ECO:0000313" key="8">
    <source>
        <dbReference type="Proteomes" id="UP000238801"/>
    </source>
</evidence>
<dbReference type="InterPro" id="IPR036962">
    <property type="entry name" value="Glyco_hydro_3_N_sf"/>
</dbReference>
<dbReference type="RefSeq" id="WP_106159339.1">
    <property type="nucleotide sequence ID" value="NZ_PVTT01000001.1"/>
</dbReference>
<gene>
    <name evidence="7" type="ORF">BCF33_0489</name>
</gene>
<evidence type="ECO:0000313" key="7">
    <source>
        <dbReference type="EMBL" id="PRY94887.1"/>
    </source>
</evidence>
<dbReference type="GO" id="GO:0004563">
    <property type="term" value="F:beta-N-acetylhexosaminidase activity"/>
    <property type="evidence" value="ECO:0007669"/>
    <property type="project" value="UniProtKB-EC"/>
</dbReference>
<comment type="similarity">
    <text evidence="2">Belongs to the glycosyl hydrolase 3 family.</text>
</comment>
<dbReference type="InterPro" id="IPR017853">
    <property type="entry name" value="GH"/>
</dbReference>
<evidence type="ECO:0000259" key="6">
    <source>
        <dbReference type="Pfam" id="PF00933"/>
    </source>
</evidence>
<protein>
    <recommendedName>
        <fullName evidence="3">beta-N-acetylhexosaminidase</fullName>
        <ecNumber evidence="3">3.2.1.52</ecNumber>
    </recommendedName>
</protein>
<dbReference type="AlphaFoldDB" id="A0A2T0X7I9"/>
<dbReference type="OrthoDB" id="9786661at2"/>
<comment type="caution">
    <text evidence="7">The sequence shown here is derived from an EMBL/GenBank/DDBJ whole genome shotgun (WGS) entry which is preliminary data.</text>
</comment>
<dbReference type="PANTHER" id="PTHR30480:SF13">
    <property type="entry name" value="BETA-HEXOSAMINIDASE"/>
    <property type="match status" value="1"/>
</dbReference>
<dbReference type="EMBL" id="PVTT01000001">
    <property type="protein sequence ID" value="PRY94887.1"/>
    <property type="molecule type" value="Genomic_DNA"/>
</dbReference>
<dbReference type="EC" id="3.2.1.52" evidence="3"/>
<keyword evidence="8" id="KW-1185">Reference proteome</keyword>